<reference evidence="1" key="1">
    <citation type="submission" date="2019-03" db="EMBL/GenBank/DDBJ databases">
        <title>Lake Tanganyika Metagenome-Assembled Genomes (MAGs).</title>
        <authorList>
            <person name="Tran P."/>
        </authorList>
    </citation>
    <scope>NUCLEOTIDE SEQUENCE</scope>
    <source>
        <strain evidence="1">K_DeepCast_65m_m2_066</strain>
    </source>
</reference>
<proteinExistence type="predicted"/>
<comment type="caution">
    <text evidence="1">The sequence shown here is derived from an EMBL/GenBank/DDBJ whole genome shotgun (WGS) entry which is preliminary data.</text>
</comment>
<name>A0A937VWS7_UNCTE</name>
<sequence length="78" mass="8697">MHHDGFIMAYLPQEKLLVEADAYTPGAPNAAPPAQPNPVNVNLYDNIERLKLTVDQILPLHGRKVPLTELQRWLGKAS</sequence>
<dbReference type="EMBL" id="VGLS01000012">
    <property type="protein sequence ID" value="MBM3222347.1"/>
    <property type="molecule type" value="Genomic_DNA"/>
</dbReference>
<dbReference type="Proteomes" id="UP000712673">
    <property type="component" value="Unassembled WGS sequence"/>
</dbReference>
<organism evidence="1 2">
    <name type="scientific">Tectimicrobiota bacterium</name>
    <dbReference type="NCBI Taxonomy" id="2528274"/>
    <lineage>
        <taxon>Bacteria</taxon>
        <taxon>Pseudomonadati</taxon>
        <taxon>Nitrospinota/Tectimicrobiota group</taxon>
        <taxon>Candidatus Tectimicrobiota</taxon>
    </lineage>
</organism>
<gene>
    <name evidence="1" type="ORF">FJZ47_00880</name>
</gene>
<evidence type="ECO:0000313" key="1">
    <source>
        <dbReference type="EMBL" id="MBM3222347.1"/>
    </source>
</evidence>
<accession>A0A937VWS7</accession>
<protein>
    <recommendedName>
        <fullName evidence="3">MBL fold metallo-hydrolase</fullName>
    </recommendedName>
</protein>
<evidence type="ECO:0000313" key="2">
    <source>
        <dbReference type="Proteomes" id="UP000712673"/>
    </source>
</evidence>
<evidence type="ECO:0008006" key="3">
    <source>
        <dbReference type="Google" id="ProtNLM"/>
    </source>
</evidence>
<dbReference type="AlphaFoldDB" id="A0A937VWS7"/>